<dbReference type="PROSITE" id="PS00336">
    <property type="entry name" value="BETA_LACTAMASE_C"/>
    <property type="match status" value="1"/>
</dbReference>
<evidence type="ECO:0000256" key="6">
    <source>
        <dbReference type="ARBA" id="ARBA00023251"/>
    </source>
</evidence>
<organism evidence="10 11">
    <name type="scientific">Cedecea neteri</name>
    <dbReference type="NCBI Taxonomy" id="158822"/>
    <lineage>
        <taxon>Bacteria</taxon>
        <taxon>Pseudomonadati</taxon>
        <taxon>Pseudomonadota</taxon>
        <taxon>Gammaproteobacteria</taxon>
        <taxon>Enterobacterales</taxon>
        <taxon>Enterobacteriaceae</taxon>
        <taxon>Cedecea</taxon>
    </lineage>
</organism>
<keyword evidence="6 7" id="KW-0046">Antibiotic resistance</keyword>
<gene>
    <name evidence="10" type="ORF">CO704_21345</name>
</gene>
<keyword evidence="5 7" id="KW-0378">Hydrolase</keyword>
<evidence type="ECO:0000256" key="1">
    <source>
        <dbReference type="ARBA" id="ARBA00001526"/>
    </source>
</evidence>
<dbReference type="EC" id="3.5.2.6" evidence="3 7"/>
<sequence length="382" mass="41866">MKKSLCLTLLLAASCSSLAAQKELTAQQIEKVVNRTVAPLMKEQAIPGMAVAVIYKGYPLYFTLGKADVQRNVPVTQQTLFELGSVSKTFTGVLGGDALARGEVSLSDPAQKYWPELNGNQWKGITLLQLATYTTGGLPLQVPDEVTNSDELLKFYQDWQPQWAPGTQRLYANASIGLFGALMVKPSGMSFEQAMSKRVFEPLNLTHTWIKVPATEESHYAWGYRDGKAVRVSPGMLDAEAYGVKSSIEDMAHWVQANMAPHRVEDKTLAQGIQLAQSRYWRVGSMYQGLGWEMLNWPVKGKTIIDGSDNKVALAPHPATLIDPPVTAVKASWVHKTGSTGGFGSYVAFIPEKQLGIVMLANKSYPNTERVKAAYAILEALQ</sequence>
<dbReference type="NCBIfam" id="NF033085">
    <property type="entry name" value="bla_class_C"/>
    <property type="match status" value="1"/>
</dbReference>
<dbReference type="InterPro" id="IPR001586">
    <property type="entry name" value="Beta-lactam_class-C_AS"/>
</dbReference>
<dbReference type="GO" id="GO:0008800">
    <property type="term" value="F:beta-lactamase activity"/>
    <property type="evidence" value="ECO:0007669"/>
    <property type="project" value="UniProtKB-UniRule"/>
</dbReference>
<dbReference type="SUPFAM" id="SSF56601">
    <property type="entry name" value="beta-lactamase/transpeptidase-like"/>
    <property type="match status" value="1"/>
</dbReference>
<feature type="signal peptide" evidence="8">
    <location>
        <begin position="1"/>
        <end position="19"/>
    </location>
</feature>
<comment type="catalytic activity">
    <reaction evidence="1 7">
        <text>a beta-lactam + H2O = a substituted beta-amino acid</text>
        <dbReference type="Rhea" id="RHEA:20401"/>
        <dbReference type="ChEBI" id="CHEBI:15377"/>
        <dbReference type="ChEBI" id="CHEBI:35627"/>
        <dbReference type="ChEBI" id="CHEBI:140347"/>
        <dbReference type="EC" id="3.5.2.6"/>
    </reaction>
</comment>
<dbReference type="Pfam" id="PF00144">
    <property type="entry name" value="Beta-lactamase"/>
    <property type="match status" value="1"/>
</dbReference>
<dbReference type="PROSITE" id="PS51257">
    <property type="entry name" value="PROKAR_LIPOPROTEIN"/>
    <property type="match status" value="1"/>
</dbReference>
<dbReference type="InterPro" id="IPR050491">
    <property type="entry name" value="AmpC-like"/>
</dbReference>
<dbReference type="Gene3D" id="3.40.710.10">
    <property type="entry name" value="DD-peptidase/beta-lactamase superfamily"/>
    <property type="match status" value="1"/>
</dbReference>
<accession>A0A291E3I7</accession>
<evidence type="ECO:0000313" key="11">
    <source>
        <dbReference type="Proteomes" id="UP000217979"/>
    </source>
</evidence>
<dbReference type="InterPro" id="IPR012338">
    <property type="entry name" value="Beta-lactam/transpept-like"/>
</dbReference>
<dbReference type="RefSeq" id="WP_061274600.1">
    <property type="nucleotide sequence ID" value="NZ_CP023525.1"/>
</dbReference>
<evidence type="ECO:0000256" key="2">
    <source>
        <dbReference type="ARBA" id="ARBA00007840"/>
    </source>
</evidence>
<evidence type="ECO:0000256" key="3">
    <source>
        <dbReference type="ARBA" id="ARBA00012865"/>
    </source>
</evidence>
<dbReference type="InterPro" id="IPR001466">
    <property type="entry name" value="Beta-lactam-related"/>
</dbReference>
<dbReference type="PANTHER" id="PTHR46825">
    <property type="entry name" value="D-ALANYL-D-ALANINE-CARBOXYPEPTIDASE/ENDOPEPTIDASE AMPH"/>
    <property type="match status" value="1"/>
</dbReference>
<evidence type="ECO:0000256" key="7">
    <source>
        <dbReference type="RuleBase" id="RU361140"/>
    </source>
</evidence>
<dbReference type="GO" id="GO:0030288">
    <property type="term" value="C:outer membrane-bounded periplasmic space"/>
    <property type="evidence" value="ECO:0007669"/>
    <property type="project" value="InterPro"/>
</dbReference>
<dbReference type="FunFam" id="3.40.710.10:FF:000012">
    <property type="entry name" value="Beta-lactamase"/>
    <property type="match status" value="1"/>
</dbReference>
<proteinExistence type="inferred from homology"/>
<dbReference type="AlphaFoldDB" id="A0A291E3I7"/>
<reference evidence="10 11" key="1">
    <citation type="submission" date="2017-09" db="EMBL/GenBank/DDBJ databases">
        <title>FDA dAtabase for Regulatory Grade micrObial Sequences (FDA-ARGOS): Supporting development and validation of Infectious Disease Dx tests.</title>
        <authorList>
            <person name="Minogue T."/>
            <person name="Wolcott M."/>
            <person name="Wasieloski L."/>
            <person name="Aguilar W."/>
            <person name="Moore D."/>
            <person name="Tallon L."/>
            <person name="Sadzewicz L."/>
            <person name="Ott S."/>
            <person name="Zhao X."/>
            <person name="Nagaraj S."/>
            <person name="Vavikolanu K."/>
            <person name="Aluvathingal J."/>
            <person name="Nadendla S."/>
            <person name="Sichtig H."/>
        </authorList>
    </citation>
    <scope>NUCLEOTIDE SEQUENCE [LARGE SCALE GENOMIC DNA]</scope>
    <source>
        <strain evidence="10 11">FDAARGOS_392</strain>
    </source>
</reference>
<dbReference type="GO" id="GO:0046677">
    <property type="term" value="P:response to antibiotic"/>
    <property type="evidence" value="ECO:0007669"/>
    <property type="project" value="UniProtKB-UniRule"/>
</dbReference>
<dbReference type="GO" id="GO:0017001">
    <property type="term" value="P:antibiotic catabolic process"/>
    <property type="evidence" value="ECO:0007669"/>
    <property type="project" value="InterPro"/>
</dbReference>
<dbReference type="PANTHER" id="PTHR46825:SF8">
    <property type="entry name" value="BETA-LACTAMASE-RELATED"/>
    <property type="match status" value="1"/>
</dbReference>
<feature type="domain" description="Beta-lactamase-related" evidence="9">
    <location>
        <begin position="33"/>
        <end position="381"/>
    </location>
</feature>
<dbReference type="NCBIfam" id="NF012173">
    <property type="entry name" value="CMY2-MIR-ACT-EC"/>
    <property type="match status" value="1"/>
</dbReference>
<dbReference type="EMBL" id="CP023525">
    <property type="protein sequence ID" value="ATF94459.1"/>
    <property type="molecule type" value="Genomic_DNA"/>
</dbReference>
<protein>
    <recommendedName>
        <fullName evidence="3 7">Beta-lactamase</fullName>
        <ecNumber evidence="3 7">3.5.2.6</ecNumber>
    </recommendedName>
</protein>
<evidence type="ECO:0000259" key="9">
    <source>
        <dbReference type="Pfam" id="PF00144"/>
    </source>
</evidence>
<feature type="chain" id="PRO_5013330440" description="Beta-lactamase" evidence="8">
    <location>
        <begin position="20"/>
        <end position="382"/>
    </location>
</feature>
<dbReference type="Proteomes" id="UP000217979">
    <property type="component" value="Chromosome"/>
</dbReference>
<name>A0A291E3I7_9ENTR</name>
<evidence type="ECO:0000313" key="10">
    <source>
        <dbReference type="EMBL" id="ATF94459.1"/>
    </source>
</evidence>
<comment type="similarity">
    <text evidence="2 7">Belongs to the class-C beta-lactamase family.</text>
</comment>
<evidence type="ECO:0000256" key="8">
    <source>
        <dbReference type="SAM" id="SignalP"/>
    </source>
</evidence>
<dbReference type="InterPro" id="IPR058136">
    <property type="entry name" value="AmpC"/>
</dbReference>
<keyword evidence="4 8" id="KW-0732">Signal</keyword>
<evidence type="ECO:0000256" key="4">
    <source>
        <dbReference type="ARBA" id="ARBA00022729"/>
    </source>
</evidence>
<evidence type="ECO:0000256" key="5">
    <source>
        <dbReference type="ARBA" id="ARBA00022801"/>
    </source>
</evidence>